<sequence>MSRPLRITLCLTTITLVVIVFLPKVRDHYSIIPDSVRNWWNENFSNFFKSNTPIRPQRPTFTSRELMKDPSFRKKTMRDLHRRISAAVTQYHQKTPFEMKTTWESYFGLTELTLSPALEIDETQLEENSTVNSLIDKYQETDNEIVNSLIKSVKIQEESSSLMKQILKDIRVLRAILREPDENSSDM</sequence>
<reference evidence="1" key="1">
    <citation type="submission" date="2021-06" db="EMBL/GenBank/DDBJ databases">
        <authorList>
            <person name="Kallberg Y."/>
            <person name="Tangrot J."/>
            <person name="Rosling A."/>
        </authorList>
    </citation>
    <scope>NUCLEOTIDE SEQUENCE</scope>
    <source>
        <strain evidence="1">28 12/20/2015</strain>
    </source>
</reference>
<gene>
    <name evidence="1" type="ORF">SPELUC_LOCUS4441</name>
</gene>
<dbReference type="Proteomes" id="UP000789366">
    <property type="component" value="Unassembled WGS sequence"/>
</dbReference>
<proteinExistence type="predicted"/>
<organism evidence="1 2">
    <name type="scientific">Cetraspora pellucida</name>
    <dbReference type="NCBI Taxonomy" id="1433469"/>
    <lineage>
        <taxon>Eukaryota</taxon>
        <taxon>Fungi</taxon>
        <taxon>Fungi incertae sedis</taxon>
        <taxon>Mucoromycota</taxon>
        <taxon>Glomeromycotina</taxon>
        <taxon>Glomeromycetes</taxon>
        <taxon>Diversisporales</taxon>
        <taxon>Gigasporaceae</taxon>
        <taxon>Cetraspora</taxon>
    </lineage>
</organism>
<comment type="caution">
    <text evidence="1">The sequence shown here is derived from an EMBL/GenBank/DDBJ whole genome shotgun (WGS) entry which is preliminary data.</text>
</comment>
<dbReference type="EMBL" id="CAJVPW010003958">
    <property type="protein sequence ID" value="CAG8532716.1"/>
    <property type="molecule type" value="Genomic_DNA"/>
</dbReference>
<accession>A0ACA9LKZ2</accession>
<keyword evidence="2" id="KW-1185">Reference proteome</keyword>
<protein>
    <submittedName>
        <fullName evidence="1">13888_t:CDS:1</fullName>
    </submittedName>
</protein>
<evidence type="ECO:0000313" key="1">
    <source>
        <dbReference type="EMBL" id="CAG8532716.1"/>
    </source>
</evidence>
<name>A0ACA9LKZ2_9GLOM</name>
<evidence type="ECO:0000313" key="2">
    <source>
        <dbReference type="Proteomes" id="UP000789366"/>
    </source>
</evidence>